<accession>A0A433QBG1</accession>
<evidence type="ECO:0000313" key="3">
    <source>
        <dbReference type="Proteomes" id="UP000274822"/>
    </source>
</evidence>
<evidence type="ECO:0000256" key="1">
    <source>
        <dbReference type="SAM" id="MobiDB-lite"/>
    </source>
</evidence>
<keyword evidence="3" id="KW-1185">Reference proteome</keyword>
<dbReference type="AlphaFoldDB" id="A0A433QBG1"/>
<protein>
    <submittedName>
        <fullName evidence="2">Uncharacterized protein</fullName>
    </submittedName>
</protein>
<feature type="compositionally biased region" description="Low complexity" evidence="1">
    <location>
        <begin position="43"/>
        <end position="68"/>
    </location>
</feature>
<organism evidence="2 3">
    <name type="scientific">Jimgerdemannia flammicorona</name>
    <dbReference type="NCBI Taxonomy" id="994334"/>
    <lineage>
        <taxon>Eukaryota</taxon>
        <taxon>Fungi</taxon>
        <taxon>Fungi incertae sedis</taxon>
        <taxon>Mucoromycota</taxon>
        <taxon>Mucoromycotina</taxon>
        <taxon>Endogonomycetes</taxon>
        <taxon>Endogonales</taxon>
        <taxon>Endogonaceae</taxon>
        <taxon>Jimgerdemannia</taxon>
    </lineage>
</organism>
<proteinExistence type="predicted"/>
<gene>
    <name evidence="2" type="ORF">BC938DRAFT_483692</name>
</gene>
<dbReference type="Proteomes" id="UP000274822">
    <property type="component" value="Unassembled WGS sequence"/>
</dbReference>
<evidence type="ECO:0000313" key="2">
    <source>
        <dbReference type="EMBL" id="RUS27113.1"/>
    </source>
</evidence>
<feature type="region of interest" description="Disordered" evidence="1">
    <location>
        <begin position="15"/>
        <end position="68"/>
    </location>
</feature>
<sequence length="127" mass="14192">MVVMDVRWNTDLPVPASPMIRNLSRKSNTMTTNSPPPRPPAISPGRRNPSRSTRLSTPTTSLSRSGRPLSASVRVLGLPMILAVSSSPRLPWRSLAARTSFWTSLRQRLYRPSRTNPSRSRRVWSTG</sequence>
<name>A0A433QBG1_9FUNG</name>
<reference evidence="2 3" key="1">
    <citation type="journal article" date="2018" name="New Phytol.">
        <title>Phylogenomics of Endogonaceae and evolution of mycorrhizas within Mucoromycota.</title>
        <authorList>
            <person name="Chang Y."/>
            <person name="Desiro A."/>
            <person name="Na H."/>
            <person name="Sandor L."/>
            <person name="Lipzen A."/>
            <person name="Clum A."/>
            <person name="Barry K."/>
            <person name="Grigoriev I.V."/>
            <person name="Martin F.M."/>
            <person name="Stajich J.E."/>
            <person name="Smith M.E."/>
            <person name="Bonito G."/>
            <person name="Spatafora J.W."/>
        </authorList>
    </citation>
    <scope>NUCLEOTIDE SEQUENCE [LARGE SCALE GENOMIC DNA]</scope>
    <source>
        <strain evidence="2 3">AD002</strain>
    </source>
</reference>
<dbReference type="EMBL" id="RBNJ01009017">
    <property type="protein sequence ID" value="RUS27113.1"/>
    <property type="molecule type" value="Genomic_DNA"/>
</dbReference>
<comment type="caution">
    <text evidence="2">The sequence shown here is derived from an EMBL/GenBank/DDBJ whole genome shotgun (WGS) entry which is preliminary data.</text>
</comment>